<dbReference type="PROSITE" id="PS00078">
    <property type="entry name" value="COX2"/>
    <property type="match status" value="1"/>
</dbReference>
<proteinExistence type="inferred from homology"/>
<evidence type="ECO:0000256" key="1">
    <source>
        <dbReference type="ARBA" id="ARBA00004141"/>
    </source>
</evidence>
<keyword evidence="3" id="KW-0813">Transport</keyword>
<evidence type="ECO:0000256" key="13">
    <source>
        <dbReference type="ARBA" id="ARBA00024688"/>
    </source>
</evidence>
<dbReference type="SUPFAM" id="SSF49503">
    <property type="entry name" value="Cupredoxins"/>
    <property type="match status" value="1"/>
</dbReference>
<evidence type="ECO:0000256" key="4">
    <source>
        <dbReference type="ARBA" id="ARBA00022617"/>
    </source>
</evidence>
<evidence type="ECO:0000256" key="3">
    <source>
        <dbReference type="ARBA" id="ARBA00022448"/>
    </source>
</evidence>
<comment type="similarity">
    <text evidence="2">Belongs to the cytochrome c oxidase subunit 2 family.</text>
</comment>
<dbReference type="Pfam" id="PF00116">
    <property type="entry name" value="COX2"/>
    <property type="match status" value="1"/>
</dbReference>
<evidence type="ECO:0000256" key="17">
    <source>
        <dbReference type="SAM" id="Phobius"/>
    </source>
</evidence>
<dbReference type="AlphaFoldDB" id="A0A1H7TT09"/>
<evidence type="ECO:0000256" key="15">
    <source>
        <dbReference type="ARBA" id="ARBA00047816"/>
    </source>
</evidence>
<keyword evidence="10 16" id="KW-0408">Iron</keyword>
<keyword evidence="6 17" id="KW-0812">Transmembrane</keyword>
<dbReference type="Gene3D" id="2.60.40.420">
    <property type="entry name" value="Cupredoxins - blue copper proteins"/>
    <property type="match status" value="1"/>
</dbReference>
<evidence type="ECO:0000256" key="5">
    <source>
        <dbReference type="ARBA" id="ARBA00022660"/>
    </source>
</evidence>
<dbReference type="PANTHER" id="PTHR22888:SF9">
    <property type="entry name" value="CYTOCHROME C OXIDASE SUBUNIT 2"/>
    <property type="match status" value="1"/>
</dbReference>
<dbReference type="GO" id="GO:0005507">
    <property type="term" value="F:copper ion binding"/>
    <property type="evidence" value="ECO:0007669"/>
    <property type="project" value="InterPro"/>
</dbReference>
<name>A0A1H7TT09_9SPHN</name>
<keyword evidence="5" id="KW-0679">Respiratory chain</keyword>
<feature type="domain" description="Cytochrome c" evidence="19">
    <location>
        <begin position="227"/>
        <end position="319"/>
    </location>
</feature>
<evidence type="ECO:0000256" key="8">
    <source>
        <dbReference type="ARBA" id="ARBA00022982"/>
    </source>
</evidence>
<keyword evidence="21" id="KW-1185">Reference proteome</keyword>
<dbReference type="InterPro" id="IPR045187">
    <property type="entry name" value="CcO_II"/>
</dbReference>
<evidence type="ECO:0000256" key="14">
    <source>
        <dbReference type="ARBA" id="ARBA00031399"/>
    </source>
</evidence>
<dbReference type="PANTHER" id="PTHR22888">
    <property type="entry name" value="CYTOCHROME C OXIDASE, SUBUNIT II"/>
    <property type="match status" value="1"/>
</dbReference>
<evidence type="ECO:0000313" key="21">
    <source>
        <dbReference type="Proteomes" id="UP000199214"/>
    </source>
</evidence>
<dbReference type="GO" id="GO:0016491">
    <property type="term" value="F:oxidoreductase activity"/>
    <property type="evidence" value="ECO:0007669"/>
    <property type="project" value="InterPro"/>
</dbReference>
<dbReference type="InterPro" id="IPR002429">
    <property type="entry name" value="CcO_II-like_C"/>
</dbReference>
<comment type="subcellular location">
    <subcellularLocation>
        <location evidence="1">Membrane</location>
        <topology evidence="1">Multi-pass membrane protein</topology>
    </subcellularLocation>
</comment>
<evidence type="ECO:0000313" key="20">
    <source>
        <dbReference type="EMBL" id="SEL87871.1"/>
    </source>
</evidence>
<evidence type="ECO:0000256" key="10">
    <source>
        <dbReference type="ARBA" id="ARBA00023004"/>
    </source>
</evidence>
<keyword evidence="12 17" id="KW-0472">Membrane</keyword>
<evidence type="ECO:0000256" key="2">
    <source>
        <dbReference type="ARBA" id="ARBA00007866"/>
    </source>
</evidence>
<sequence>MHQWRFTGRNGHMSRQSAFSTFGSEAASMRDLTLLMTAGGVLIFVIVAALFTIAIRSRQGAIGHRGGMRLVLWAGAIVPTVVLAALLIGTLPAMRPMKADDRALVVDVSGEQFWWRVGYRAADGGAFAAANEVRIPVGRTVDFRLSAGDVIHSFWIPGLAGKVDMIPGRTNRLVARATRAGRYRGQCAEFCGLSHALMAFDVVAMEPAAFDRWLTEQRRPPPTPATLVAQRGARMFADNGCGGCHAVAGTPATGRIGPDFSHIAGRATLGAGIMPMSTANLVRFIRNAPAVKPGARMPRYTHLAPADALAIARYLETLK</sequence>
<dbReference type="PROSITE" id="PS51007">
    <property type="entry name" value="CYTC"/>
    <property type="match status" value="1"/>
</dbReference>
<evidence type="ECO:0000256" key="12">
    <source>
        <dbReference type="ARBA" id="ARBA00023136"/>
    </source>
</evidence>
<dbReference type="InterPro" id="IPR009056">
    <property type="entry name" value="Cyt_c-like_dom"/>
</dbReference>
<evidence type="ECO:0000256" key="7">
    <source>
        <dbReference type="ARBA" id="ARBA00022723"/>
    </source>
</evidence>
<evidence type="ECO:0000256" key="16">
    <source>
        <dbReference type="PROSITE-ProRule" id="PRU00433"/>
    </source>
</evidence>
<feature type="transmembrane region" description="Helical" evidence="17">
    <location>
        <begin position="32"/>
        <end position="55"/>
    </location>
</feature>
<keyword evidence="11" id="KW-0186">Copper</keyword>
<evidence type="ECO:0000259" key="18">
    <source>
        <dbReference type="PROSITE" id="PS50857"/>
    </source>
</evidence>
<keyword evidence="4 16" id="KW-0349">Heme</keyword>
<reference evidence="21" key="1">
    <citation type="submission" date="2016-10" db="EMBL/GenBank/DDBJ databases">
        <authorList>
            <person name="Varghese N."/>
            <person name="Submissions S."/>
        </authorList>
    </citation>
    <scope>NUCLEOTIDE SEQUENCE [LARGE SCALE GENOMIC DNA]</scope>
    <source>
        <strain evidence="21">JS21-1</strain>
    </source>
</reference>
<comment type="function">
    <text evidence="13">Subunits I and II form the functional core of the enzyme complex. Electrons originating in cytochrome c are transferred via heme a and Cu(A) to the binuclear center formed by heme a3 and Cu(B).</text>
</comment>
<dbReference type="GO" id="GO:0004129">
    <property type="term" value="F:cytochrome-c oxidase activity"/>
    <property type="evidence" value="ECO:0007669"/>
    <property type="project" value="UniProtKB-EC"/>
</dbReference>
<accession>A0A1H7TT09</accession>
<dbReference type="Proteomes" id="UP000199214">
    <property type="component" value="Unassembled WGS sequence"/>
</dbReference>
<dbReference type="NCBIfam" id="TIGR02866">
    <property type="entry name" value="CoxB"/>
    <property type="match status" value="1"/>
</dbReference>
<dbReference type="GO" id="GO:0042773">
    <property type="term" value="P:ATP synthesis coupled electron transport"/>
    <property type="evidence" value="ECO:0007669"/>
    <property type="project" value="TreeGrafter"/>
</dbReference>
<organism evidence="20 21">
    <name type="scientific">Sphingomonas palmae</name>
    <dbReference type="NCBI Taxonomy" id="1855283"/>
    <lineage>
        <taxon>Bacteria</taxon>
        <taxon>Pseudomonadati</taxon>
        <taxon>Pseudomonadota</taxon>
        <taxon>Alphaproteobacteria</taxon>
        <taxon>Sphingomonadales</taxon>
        <taxon>Sphingomonadaceae</taxon>
        <taxon>Sphingomonas</taxon>
    </lineage>
</organism>
<dbReference type="GO" id="GO:0020037">
    <property type="term" value="F:heme binding"/>
    <property type="evidence" value="ECO:0007669"/>
    <property type="project" value="InterPro"/>
</dbReference>
<dbReference type="EMBL" id="FNZZ01000006">
    <property type="protein sequence ID" value="SEL87871.1"/>
    <property type="molecule type" value="Genomic_DNA"/>
</dbReference>
<dbReference type="InterPro" id="IPR008972">
    <property type="entry name" value="Cupredoxin"/>
</dbReference>
<evidence type="ECO:0000256" key="11">
    <source>
        <dbReference type="ARBA" id="ARBA00023008"/>
    </source>
</evidence>
<keyword evidence="7 16" id="KW-0479">Metal-binding</keyword>
<dbReference type="Pfam" id="PF00034">
    <property type="entry name" value="Cytochrom_C"/>
    <property type="match status" value="1"/>
</dbReference>
<keyword evidence="9 17" id="KW-1133">Transmembrane helix</keyword>
<keyword evidence="8" id="KW-0249">Electron transport</keyword>
<dbReference type="CDD" id="cd04213">
    <property type="entry name" value="CuRO_CcO_Caa3_II"/>
    <property type="match status" value="1"/>
</dbReference>
<evidence type="ECO:0000256" key="6">
    <source>
        <dbReference type="ARBA" id="ARBA00022692"/>
    </source>
</evidence>
<dbReference type="InterPro" id="IPR034236">
    <property type="entry name" value="CuRO_CcO_Caa3_II"/>
</dbReference>
<dbReference type="InterPro" id="IPR036909">
    <property type="entry name" value="Cyt_c-like_dom_sf"/>
</dbReference>
<protein>
    <recommendedName>
        <fullName evidence="14">Cytochrome aa3 subunit 2</fullName>
    </recommendedName>
</protein>
<comment type="catalytic activity">
    <reaction evidence="15">
        <text>4 Fe(II)-[cytochrome c] + O2 + 8 H(+)(in) = 4 Fe(III)-[cytochrome c] + 2 H2O + 4 H(+)(out)</text>
        <dbReference type="Rhea" id="RHEA:11436"/>
        <dbReference type="Rhea" id="RHEA-COMP:10350"/>
        <dbReference type="Rhea" id="RHEA-COMP:14399"/>
        <dbReference type="ChEBI" id="CHEBI:15377"/>
        <dbReference type="ChEBI" id="CHEBI:15378"/>
        <dbReference type="ChEBI" id="CHEBI:15379"/>
        <dbReference type="ChEBI" id="CHEBI:29033"/>
        <dbReference type="ChEBI" id="CHEBI:29034"/>
        <dbReference type="EC" id="7.1.1.9"/>
    </reaction>
</comment>
<dbReference type="GO" id="GO:0016020">
    <property type="term" value="C:membrane"/>
    <property type="evidence" value="ECO:0007669"/>
    <property type="project" value="UniProtKB-SubCell"/>
</dbReference>
<dbReference type="PROSITE" id="PS50857">
    <property type="entry name" value="COX2_CUA"/>
    <property type="match status" value="1"/>
</dbReference>
<dbReference type="InterPro" id="IPR001505">
    <property type="entry name" value="Copper_CuA"/>
</dbReference>
<evidence type="ECO:0000259" key="19">
    <source>
        <dbReference type="PROSITE" id="PS51007"/>
    </source>
</evidence>
<evidence type="ECO:0000256" key="9">
    <source>
        <dbReference type="ARBA" id="ARBA00022989"/>
    </source>
</evidence>
<dbReference type="InterPro" id="IPR014222">
    <property type="entry name" value="Cyt_c_oxidase_su2"/>
</dbReference>
<feature type="domain" description="Cytochrome oxidase subunit II copper A binding" evidence="18">
    <location>
        <begin position="101"/>
        <end position="216"/>
    </location>
</feature>
<feature type="transmembrane region" description="Helical" evidence="17">
    <location>
        <begin position="67"/>
        <end position="88"/>
    </location>
</feature>
<gene>
    <name evidence="20" type="ORF">SAMN05216382_2810</name>
</gene>
<dbReference type="STRING" id="1855283.SAMN05216382_2810"/>
<dbReference type="SUPFAM" id="SSF46626">
    <property type="entry name" value="Cytochrome c"/>
    <property type="match status" value="1"/>
</dbReference>